<dbReference type="GO" id="GO:0016020">
    <property type="term" value="C:membrane"/>
    <property type="evidence" value="ECO:0007669"/>
    <property type="project" value="TreeGrafter"/>
</dbReference>
<dbReference type="SUPFAM" id="SSF51735">
    <property type="entry name" value="NAD(P)-binding Rossmann-fold domains"/>
    <property type="match status" value="1"/>
</dbReference>
<dbReference type="PANTHER" id="PTHR44196">
    <property type="entry name" value="DEHYDROGENASE/REDUCTASE SDR FAMILY MEMBER 7B"/>
    <property type="match status" value="1"/>
</dbReference>
<reference evidence="3 4" key="1">
    <citation type="submission" date="2018-12" db="EMBL/GenBank/DDBJ databases">
        <title>Complete genome sequence of Streptomyces ficellus NRRL8067, the producer of ficellomycin, feldamycin and nojirimycin.</title>
        <authorList>
            <person name="Zhang H."/>
            <person name="Yue R."/>
            <person name="Liu Y."/>
            <person name="Li M."/>
            <person name="Mu H."/>
            <person name="Zhang J."/>
        </authorList>
    </citation>
    <scope>NUCLEOTIDE SEQUENCE [LARGE SCALE GENOMIC DNA]</scope>
    <source>
        <strain evidence="3 4">NRRL 8067</strain>
    </source>
</reference>
<comment type="similarity">
    <text evidence="1">Belongs to the short-chain dehydrogenases/reductases (SDR) family.</text>
</comment>
<dbReference type="PANTHER" id="PTHR44196:SF1">
    <property type="entry name" value="DEHYDROGENASE_REDUCTASE SDR FAMILY MEMBER 7B"/>
    <property type="match status" value="1"/>
</dbReference>
<dbReference type="RefSeq" id="WP_156690704.1">
    <property type="nucleotide sequence ID" value="NZ_CP034279.1"/>
</dbReference>
<protein>
    <submittedName>
        <fullName evidence="3">SDR family NAD(P)-dependent oxidoreductase</fullName>
    </submittedName>
</protein>
<evidence type="ECO:0000256" key="1">
    <source>
        <dbReference type="ARBA" id="ARBA00006484"/>
    </source>
</evidence>
<name>A0A6I6F2A5_9ACTN</name>
<dbReference type="InterPro" id="IPR020904">
    <property type="entry name" value="Sc_DH/Rdtase_CS"/>
</dbReference>
<dbReference type="PRINTS" id="PR00081">
    <property type="entry name" value="GDHRDH"/>
</dbReference>
<gene>
    <name evidence="3" type="ORF">EIZ62_00315</name>
</gene>
<dbReference type="Gene3D" id="3.40.50.720">
    <property type="entry name" value="NAD(P)-binding Rossmann-like Domain"/>
    <property type="match status" value="1"/>
</dbReference>
<dbReference type="GO" id="GO:0016491">
    <property type="term" value="F:oxidoreductase activity"/>
    <property type="evidence" value="ECO:0007669"/>
    <property type="project" value="UniProtKB-KW"/>
</dbReference>
<dbReference type="KEGG" id="sfic:EIZ62_00315"/>
<dbReference type="Proteomes" id="UP000422572">
    <property type="component" value="Chromosome"/>
</dbReference>
<dbReference type="InterPro" id="IPR036291">
    <property type="entry name" value="NAD(P)-bd_dom_sf"/>
</dbReference>
<organism evidence="3 4">
    <name type="scientific">Streptomyces ficellus</name>
    <dbReference type="NCBI Taxonomy" id="1977088"/>
    <lineage>
        <taxon>Bacteria</taxon>
        <taxon>Bacillati</taxon>
        <taxon>Actinomycetota</taxon>
        <taxon>Actinomycetes</taxon>
        <taxon>Kitasatosporales</taxon>
        <taxon>Streptomycetaceae</taxon>
        <taxon>Streptomyces</taxon>
    </lineage>
</organism>
<dbReference type="AlphaFoldDB" id="A0A6I6F2A5"/>
<sequence length="264" mass="27493">MDISGSNVLLTGATGGLGAALAARFAAQGARLTLTGRREDALKAAADACGDARIELADLAERSDVVRLAEACAGTDVLVANAALPASGDLLDYTEEQLDRALDVNLRAPVLLSRLLATHMVARGRGHIVLVGSISGKAATRSTSLYNATKFGLRGFALALRQEFRGTGVGVSLVQPGFVRDAGMFAATGATPPNGIRTVTPGQVADATVRAVRHDRCEVNVAPLELRLLSAIAGQFPGFAERVQARAGIDGPVRQMVEAQRSRR</sequence>
<dbReference type="InterPro" id="IPR002347">
    <property type="entry name" value="SDR_fam"/>
</dbReference>
<evidence type="ECO:0000256" key="2">
    <source>
        <dbReference type="ARBA" id="ARBA00023002"/>
    </source>
</evidence>
<evidence type="ECO:0000313" key="3">
    <source>
        <dbReference type="EMBL" id="QGV76881.1"/>
    </source>
</evidence>
<keyword evidence="2" id="KW-0560">Oxidoreductase</keyword>
<dbReference type="EMBL" id="CP034279">
    <property type="protein sequence ID" value="QGV76881.1"/>
    <property type="molecule type" value="Genomic_DNA"/>
</dbReference>
<proteinExistence type="inferred from homology"/>
<keyword evidence="4" id="KW-1185">Reference proteome</keyword>
<dbReference type="Pfam" id="PF00106">
    <property type="entry name" value="adh_short"/>
    <property type="match status" value="1"/>
</dbReference>
<accession>A0A6I6F2A5</accession>
<evidence type="ECO:0000313" key="4">
    <source>
        <dbReference type="Proteomes" id="UP000422572"/>
    </source>
</evidence>
<dbReference type="OrthoDB" id="5178125at2"/>
<dbReference type="PROSITE" id="PS00061">
    <property type="entry name" value="ADH_SHORT"/>
    <property type="match status" value="1"/>
</dbReference>